<keyword evidence="8" id="KW-0808">Transferase</keyword>
<dbReference type="Gene3D" id="3.30.565.10">
    <property type="entry name" value="Histidine kinase-like ATPase, C-terminal domain"/>
    <property type="match status" value="1"/>
</dbReference>
<accession>A0A1I0F4M2</accession>
<dbReference type="InterPro" id="IPR011712">
    <property type="entry name" value="Sig_transdc_His_kin_sub3_dim/P"/>
</dbReference>
<feature type="domain" description="Histidine kinase" evidence="16">
    <location>
        <begin position="224"/>
        <end position="316"/>
    </location>
</feature>
<organism evidence="17 18">
    <name type="scientific">[Clostridium] polysaccharolyticum</name>
    <dbReference type="NCBI Taxonomy" id="29364"/>
    <lineage>
        <taxon>Bacteria</taxon>
        <taxon>Bacillati</taxon>
        <taxon>Bacillota</taxon>
        <taxon>Clostridia</taxon>
        <taxon>Lachnospirales</taxon>
        <taxon>Lachnospiraceae</taxon>
    </lineage>
</organism>
<dbReference type="InterPro" id="IPR003594">
    <property type="entry name" value="HATPase_dom"/>
</dbReference>
<evidence type="ECO:0000256" key="12">
    <source>
        <dbReference type="ARBA" id="ARBA00023012"/>
    </source>
</evidence>
<evidence type="ECO:0000313" key="17">
    <source>
        <dbReference type="EMBL" id="SET52178.1"/>
    </source>
</evidence>
<dbReference type="InterPro" id="IPR004358">
    <property type="entry name" value="Sig_transdc_His_kin-like_C"/>
</dbReference>
<keyword evidence="10 17" id="KW-0418">Kinase</keyword>
<sequence>MKEICDISEKIAGFRNLLIRYSKRYEEKKNKISVHIKKLEHYLESSDNVRDVQVLIDTVQLLKQQEKEDKQVIDVVKNIIEYVDSLLEIDIIRKTDKEEKESNIIILEAQEQVRGAIARELHDSTVQNLTAISYKVELCSKLLDKDITRVRLELQVILASLKKIVDEVRNTIYNLRPTLTQEAQLEVYLSKYLKSMKIKYPHINFVLEVEGSFQNVRTIYCLTLLRIVQEACQNAVKHSEANLICVTARCMKKKVYISVKDNGIGFDLNGRQRNLQGEHFGLSIMKERAQLLHANFIIQSSKGEGTIVLVEVPEVFNGEGDKNGSN</sequence>
<keyword evidence="12" id="KW-0902">Two-component regulatory system</keyword>
<evidence type="ECO:0000256" key="1">
    <source>
        <dbReference type="ARBA" id="ARBA00000085"/>
    </source>
</evidence>
<dbReference type="EC" id="2.7.13.3" evidence="4"/>
<reference evidence="17 18" key="1">
    <citation type="submission" date="2016-10" db="EMBL/GenBank/DDBJ databases">
        <authorList>
            <person name="de Groot N.N."/>
        </authorList>
    </citation>
    <scope>NUCLEOTIDE SEQUENCE [LARGE SCALE GENOMIC DNA]</scope>
    <source>
        <strain evidence="17 18">DSM 1801</strain>
    </source>
</reference>
<evidence type="ECO:0000256" key="2">
    <source>
        <dbReference type="ARBA" id="ARBA00001966"/>
    </source>
</evidence>
<evidence type="ECO:0000256" key="14">
    <source>
        <dbReference type="ARBA" id="ARBA00024827"/>
    </source>
</evidence>
<evidence type="ECO:0000256" key="8">
    <source>
        <dbReference type="ARBA" id="ARBA00022679"/>
    </source>
</evidence>
<proteinExistence type="predicted"/>
<dbReference type="GO" id="GO:0046872">
    <property type="term" value="F:metal ion binding"/>
    <property type="evidence" value="ECO:0007669"/>
    <property type="project" value="UniProtKB-KW"/>
</dbReference>
<dbReference type="GO" id="GO:0051539">
    <property type="term" value="F:4 iron, 4 sulfur cluster binding"/>
    <property type="evidence" value="ECO:0007669"/>
    <property type="project" value="UniProtKB-KW"/>
</dbReference>
<evidence type="ECO:0000256" key="3">
    <source>
        <dbReference type="ARBA" id="ARBA00004496"/>
    </source>
</evidence>
<dbReference type="InterPro" id="IPR036890">
    <property type="entry name" value="HATPase_C_sf"/>
</dbReference>
<dbReference type="Pfam" id="PF07730">
    <property type="entry name" value="HisKA_3"/>
    <property type="match status" value="1"/>
</dbReference>
<comment type="catalytic activity">
    <reaction evidence="1">
        <text>ATP + protein L-histidine = ADP + protein N-phospho-L-histidine.</text>
        <dbReference type="EC" id="2.7.13.3"/>
    </reaction>
</comment>
<dbReference type="SMART" id="SM00387">
    <property type="entry name" value="HATPase_c"/>
    <property type="match status" value="1"/>
</dbReference>
<evidence type="ECO:0000256" key="11">
    <source>
        <dbReference type="ARBA" id="ARBA00023004"/>
    </source>
</evidence>
<keyword evidence="18" id="KW-1185">Reference proteome</keyword>
<evidence type="ECO:0000256" key="10">
    <source>
        <dbReference type="ARBA" id="ARBA00022777"/>
    </source>
</evidence>
<name>A0A1I0F4M2_9FIRM</name>
<keyword evidence="9" id="KW-0479">Metal-binding</keyword>
<dbReference type="Proteomes" id="UP000199800">
    <property type="component" value="Unassembled WGS sequence"/>
</dbReference>
<dbReference type="Pfam" id="PF02518">
    <property type="entry name" value="HATPase_c"/>
    <property type="match status" value="1"/>
</dbReference>
<comment type="function">
    <text evidence="14">Member of the two-component regulatory system NreB/NreC involved in the control of dissimilatory nitrate/nitrite reduction in response to oxygen. NreB functions as a direct oxygen sensor histidine kinase which is autophosphorylated, in the absence of oxygen, probably at the conserved histidine residue, and transfers its phosphate group probably to a conserved aspartate residue of NreC. NreB/NreC activates the expression of the nitrate (narGHJI) and nitrite (nir) reductase operons, as well as the putative nitrate transporter gene narT.</text>
</comment>
<dbReference type="PANTHER" id="PTHR24421:SF55">
    <property type="entry name" value="SENSOR HISTIDINE KINASE YDFH"/>
    <property type="match status" value="1"/>
</dbReference>
<dbReference type="PANTHER" id="PTHR24421">
    <property type="entry name" value="NITRATE/NITRITE SENSOR PROTEIN NARX-RELATED"/>
    <property type="match status" value="1"/>
</dbReference>
<evidence type="ECO:0000256" key="15">
    <source>
        <dbReference type="ARBA" id="ARBA00030800"/>
    </source>
</evidence>
<keyword evidence="6" id="KW-0004">4Fe-4S</keyword>
<keyword evidence="11" id="KW-0408">Iron</keyword>
<evidence type="ECO:0000259" key="16">
    <source>
        <dbReference type="PROSITE" id="PS50109"/>
    </source>
</evidence>
<evidence type="ECO:0000256" key="5">
    <source>
        <dbReference type="ARBA" id="ARBA00017322"/>
    </source>
</evidence>
<keyword evidence="7" id="KW-0963">Cytoplasm</keyword>
<dbReference type="Gene3D" id="1.20.5.1930">
    <property type="match status" value="1"/>
</dbReference>
<evidence type="ECO:0000256" key="4">
    <source>
        <dbReference type="ARBA" id="ARBA00012438"/>
    </source>
</evidence>
<dbReference type="EMBL" id="FOHN01000027">
    <property type="protein sequence ID" value="SET52178.1"/>
    <property type="molecule type" value="Genomic_DNA"/>
</dbReference>
<dbReference type="PROSITE" id="PS50109">
    <property type="entry name" value="HIS_KIN"/>
    <property type="match status" value="1"/>
</dbReference>
<dbReference type="AlphaFoldDB" id="A0A1I0F4M2"/>
<evidence type="ECO:0000256" key="13">
    <source>
        <dbReference type="ARBA" id="ARBA00023014"/>
    </source>
</evidence>
<dbReference type="GO" id="GO:0046983">
    <property type="term" value="F:protein dimerization activity"/>
    <property type="evidence" value="ECO:0007669"/>
    <property type="project" value="InterPro"/>
</dbReference>
<dbReference type="GO" id="GO:0016020">
    <property type="term" value="C:membrane"/>
    <property type="evidence" value="ECO:0007669"/>
    <property type="project" value="InterPro"/>
</dbReference>
<dbReference type="GO" id="GO:0005737">
    <property type="term" value="C:cytoplasm"/>
    <property type="evidence" value="ECO:0007669"/>
    <property type="project" value="UniProtKB-SubCell"/>
</dbReference>
<dbReference type="InterPro" id="IPR005467">
    <property type="entry name" value="His_kinase_dom"/>
</dbReference>
<dbReference type="SUPFAM" id="SSF55874">
    <property type="entry name" value="ATPase domain of HSP90 chaperone/DNA topoisomerase II/histidine kinase"/>
    <property type="match status" value="1"/>
</dbReference>
<evidence type="ECO:0000256" key="9">
    <source>
        <dbReference type="ARBA" id="ARBA00022723"/>
    </source>
</evidence>
<evidence type="ECO:0000256" key="6">
    <source>
        <dbReference type="ARBA" id="ARBA00022485"/>
    </source>
</evidence>
<gene>
    <name evidence="17" type="ORF">SAMN04487772_12719</name>
</gene>
<dbReference type="InterPro" id="IPR050482">
    <property type="entry name" value="Sensor_HK_TwoCompSys"/>
</dbReference>
<comment type="cofactor">
    <cofactor evidence="2">
        <name>[4Fe-4S] cluster</name>
        <dbReference type="ChEBI" id="CHEBI:49883"/>
    </cofactor>
</comment>
<dbReference type="GO" id="GO:0000155">
    <property type="term" value="F:phosphorelay sensor kinase activity"/>
    <property type="evidence" value="ECO:0007669"/>
    <property type="project" value="InterPro"/>
</dbReference>
<dbReference type="RefSeq" id="WP_092478703.1">
    <property type="nucleotide sequence ID" value="NZ_FOHN01000027.1"/>
</dbReference>
<evidence type="ECO:0000313" key="18">
    <source>
        <dbReference type="Proteomes" id="UP000199800"/>
    </source>
</evidence>
<protein>
    <recommendedName>
        <fullName evidence="5">Oxygen sensor histidine kinase NreB</fullName>
        <ecNumber evidence="4">2.7.13.3</ecNumber>
    </recommendedName>
    <alternativeName>
        <fullName evidence="15">Nitrogen regulation protein B</fullName>
    </alternativeName>
</protein>
<dbReference type="STRING" id="29364.SAMN04487772_12719"/>
<comment type="subcellular location">
    <subcellularLocation>
        <location evidence="3">Cytoplasm</location>
    </subcellularLocation>
</comment>
<dbReference type="PRINTS" id="PR00344">
    <property type="entry name" value="BCTRLSENSOR"/>
</dbReference>
<dbReference type="OrthoDB" id="9781904at2"/>
<keyword evidence="13" id="KW-0411">Iron-sulfur</keyword>
<dbReference type="CDD" id="cd16917">
    <property type="entry name" value="HATPase_UhpB-NarQ-NarX-like"/>
    <property type="match status" value="1"/>
</dbReference>
<evidence type="ECO:0000256" key="7">
    <source>
        <dbReference type="ARBA" id="ARBA00022490"/>
    </source>
</evidence>